<keyword evidence="6" id="KW-1185">Reference proteome</keyword>
<dbReference type="Pfam" id="PF01595">
    <property type="entry name" value="CNNM"/>
    <property type="match status" value="1"/>
</dbReference>
<keyword evidence="1" id="KW-0677">Repeat</keyword>
<feature type="transmembrane region" description="Helical" evidence="3">
    <location>
        <begin position="46"/>
        <end position="67"/>
    </location>
</feature>
<feature type="domain" description="CNNM transmembrane" evidence="4">
    <location>
        <begin position="4"/>
        <end position="142"/>
    </location>
</feature>
<gene>
    <name evidence="5" type="ORF">Poly59_56560</name>
</gene>
<reference evidence="5 6" key="1">
    <citation type="submission" date="2019-02" db="EMBL/GenBank/DDBJ databases">
        <title>Deep-cultivation of Planctomycetes and their phenomic and genomic characterization uncovers novel biology.</title>
        <authorList>
            <person name="Wiegand S."/>
            <person name="Jogler M."/>
            <person name="Boedeker C."/>
            <person name="Pinto D."/>
            <person name="Vollmers J."/>
            <person name="Rivas-Marin E."/>
            <person name="Kohn T."/>
            <person name="Peeters S.H."/>
            <person name="Heuer A."/>
            <person name="Rast P."/>
            <person name="Oberbeckmann S."/>
            <person name="Bunk B."/>
            <person name="Jeske O."/>
            <person name="Meyerdierks A."/>
            <person name="Storesund J.E."/>
            <person name="Kallscheuer N."/>
            <person name="Luecker S."/>
            <person name="Lage O.M."/>
            <person name="Pohl T."/>
            <person name="Merkel B.J."/>
            <person name="Hornburger P."/>
            <person name="Mueller R.-W."/>
            <person name="Bruemmer F."/>
            <person name="Labrenz M."/>
            <person name="Spormann A.M."/>
            <person name="Op Den Camp H."/>
            <person name="Overmann J."/>
            <person name="Amann R."/>
            <person name="Jetten M.S.M."/>
            <person name="Mascher T."/>
            <person name="Medema M.H."/>
            <person name="Devos D.P."/>
            <person name="Kaster A.-K."/>
            <person name="Ovreas L."/>
            <person name="Rohde M."/>
            <person name="Galperin M.Y."/>
            <person name="Jogler C."/>
        </authorList>
    </citation>
    <scope>NUCLEOTIDE SEQUENCE [LARGE SCALE GENOMIC DNA]</scope>
    <source>
        <strain evidence="5 6">Poly59</strain>
    </source>
</reference>
<dbReference type="EMBL" id="SJPX01000006">
    <property type="protein sequence ID" value="TWU46683.1"/>
    <property type="molecule type" value="Genomic_DNA"/>
</dbReference>
<organism evidence="5 6">
    <name type="scientific">Rubripirellula reticaptiva</name>
    <dbReference type="NCBI Taxonomy" id="2528013"/>
    <lineage>
        <taxon>Bacteria</taxon>
        <taxon>Pseudomonadati</taxon>
        <taxon>Planctomycetota</taxon>
        <taxon>Planctomycetia</taxon>
        <taxon>Pirellulales</taxon>
        <taxon>Pirellulaceae</taxon>
        <taxon>Rubripirellula</taxon>
    </lineage>
</organism>
<name>A0A5C6EAD7_9BACT</name>
<evidence type="ECO:0000256" key="2">
    <source>
        <dbReference type="ARBA" id="ARBA00023122"/>
    </source>
</evidence>
<keyword evidence="3" id="KW-1133">Transmembrane helix</keyword>
<dbReference type="GO" id="GO:0005886">
    <property type="term" value="C:plasma membrane"/>
    <property type="evidence" value="ECO:0007669"/>
    <property type="project" value="TreeGrafter"/>
</dbReference>
<feature type="transmembrane region" description="Helical" evidence="3">
    <location>
        <begin position="21"/>
        <end position="40"/>
    </location>
</feature>
<keyword evidence="3" id="KW-0472">Membrane</keyword>
<keyword evidence="3" id="KW-0812">Transmembrane</keyword>
<dbReference type="PANTHER" id="PTHR22777">
    <property type="entry name" value="HEMOLYSIN-RELATED"/>
    <property type="match status" value="1"/>
</dbReference>
<dbReference type="PANTHER" id="PTHR22777:SF17">
    <property type="entry name" value="UPF0053 PROTEIN SLL0260"/>
    <property type="match status" value="1"/>
</dbReference>
<evidence type="ECO:0000256" key="3">
    <source>
        <dbReference type="SAM" id="Phobius"/>
    </source>
</evidence>
<evidence type="ECO:0000259" key="4">
    <source>
        <dbReference type="Pfam" id="PF01595"/>
    </source>
</evidence>
<evidence type="ECO:0000313" key="5">
    <source>
        <dbReference type="EMBL" id="TWU46683.1"/>
    </source>
</evidence>
<keyword evidence="2" id="KW-0129">CBS domain</keyword>
<protein>
    <recommendedName>
        <fullName evidence="4">CNNM transmembrane domain-containing protein</fullName>
    </recommendedName>
</protein>
<dbReference type="InterPro" id="IPR046342">
    <property type="entry name" value="CBS_dom_sf"/>
</dbReference>
<dbReference type="Gene3D" id="3.10.580.10">
    <property type="entry name" value="CBS-domain"/>
    <property type="match status" value="1"/>
</dbReference>
<dbReference type="InterPro" id="IPR002550">
    <property type="entry name" value="CNNM"/>
</dbReference>
<accession>A0A5C6EAD7</accession>
<evidence type="ECO:0000256" key="1">
    <source>
        <dbReference type="ARBA" id="ARBA00022737"/>
    </source>
</evidence>
<dbReference type="OrthoDB" id="9798188at2"/>
<proteinExistence type="predicted"/>
<dbReference type="AlphaFoldDB" id="A0A5C6EAD7"/>
<dbReference type="Proteomes" id="UP000317977">
    <property type="component" value="Unassembled WGS sequence"/>
</dbReference>
<sequence>MYHGRCGAESLRDVKLSIRDAVVVSVIATNTINVLGPVLVSYQAFVMFSSGGVVIATIVLALGTIGFSEIFPKAIGNHFAPLIARLFAPAILFGERILFPLVKPLVWLTGRLTPGTRRIGTEPQIQSLVRIGHEAGHIETDEHQMIHRVFVLNDRSARDIMTPMKDVRAIAAQ</sequence>
<evidence type="ECO:0000313" key="6">
    <source>
        <dbReference type="Proteomes" id="UP000317977"/>
    </source>
</evidence>
<comment type="caution">
    <text evidence="5">The sequence shown here is derived from an EMBL/GenBank/DDBJ whole genome shotgun (WGS) entry which is preliminary data.</text>
</comment>